<evidence type="ECO:0000259" key="2">
    <source>
        <dbReference type="Pfam" id="PF09967"/>
    </source>
</evidence>
<evidence type="ECO:0000313" key="4">
    <source>
        <dbReference type="EMBL" id="AGI61789.1"/>
    </source>
</evidence>
<evidence type="ECO:0000256" key="1">
    <source>
        <dbReference type="SAM" id="MobiDB-lite"/>
    </source>
</evidence>
<feature type="compositionally biased region" description="Polar residues" evidence="1">
    <location>
        <begin position="186"/>
        <end position="211"/>
    </location>
</feature>
<dbReference type="Pfam" id="PF09967">
    <property type="entry name" value="DUF2201"/>
    <property type="match status" value="1"/>
</dbReference>
<dbReference type="PANTHER" id="PTHR38730:SF1">
    <property type="entry name" value="SLL7028 PROTEIN"/>
    <property type="match status" value="1"/>
</dbReference>
<dbReference type="PANTHER" id="PTHR38730">
    <property type="entry name" value="SLL7028 PROTEIN"/>
    <property type="match status" value="1"/>
</dbReference>
<feature type="region of interest" description="Disordered" evidence="1">
    <location>
        <begin position="147"/>
        <end position="211"/>
    </location>
</feature>
<evidence type="ECO:0000259" key="3">
    <source>
        <dbReference type="Pfam" id="PF13203"/>
    </source>
</evidence>
<sequence>MEFDTELLKAVELKISKNIMQLMRTSHNAFIVNILLNMHREPTSKVEAMELAGITLRFNPQFIVESSDTDIRFSLLHEAWHIPFFDVIRGKGKEADIWNQACDHYNNLMIQDDKSNGVTLPDWATCNKQFKGKEKDDIYQYLLQQQQNGGGNQNQEDKLSGDLGGGKPQQGEGDEDGNGDSDSQNQGNQPQMSEAEYQQLQKQMESMVQQSAMQAKMAGGQVPAHIQNWLEDLYNPKLPWHRILQKYMNDYSTEDYSYQKVNRKFFPHGIILPTTFSEGLGKIAIANDESCSVSDEEFKTYLGAIKDIKDKLNPESMEILAFTTQITKTFLIDRDADIDKIKFRGHGGTHIPCVFEYYEKQPVKPQVLIIFSDMESALPTKKPSFDTIWIAVNNKRFKPPFGRAIHIEV</sequence>
<dbReference type="InterPro" id="IPR025154">
    <property type="entry name" value="Put_metallopeptidase_dom"/>
</dbReference>
<dbReference type="Proteomes" id="UP000014320">
    <property type="component" value="Segment"/>
</dbReference>
<reference evidence="4 5" key="1">
    <citation type="journal article" date="2013" name="Virol. J.">
        <title>Whole genome sequencing and comparative genomic analyses of two Vibrio cholerae O139 Bengal-specific Podoviruses to other N4-like phages reveal extensive genetic diversity.</title>
        <authorList>
            <person name="Fouts D.E."/>
            <person name="Klumpp J."/>
            <person name="Bishop-Lilly K.A."/>
            <person name="Rajavel M."/>
            <person name="Willner K.M."/>
            <person name="Butani A."/>
            <person name="Henry M."/>
            <person name="Biswas B."/>
            <person name="Li M."/>
            <person name="Albert M.J."/>
            <person name="Loessner M.J."/>
            <person name="Calendar R."/>
            <person name="Sozhamannan S."/>
        </authorList>
    </citation>
    <scope>NUCLEOTIDE SEQUENCE [LARGE SCALE GENOMIC DNA]</scope>
</reference>
<evidence type="ECO:0000313" key="5">
    <source>
        <dbReference type="Proteomes" id="UP000014320"/>
    </source>
</evidence>
<dbReference type="Pfam" id="PF13203">
    <property type="entry name" value="DUF2201_N"/>
    <property type="match status" value="1"/>
</dbReference>
<dbReference type="OrthoDB" id="3106at10239"/>
<gene>
    <name evidence="4" type="ORF">JA1_0036</name>
</gene>
<feature type="domain" description="Putative metallopeptidase" evidence="3">
    <location>
        <begin position="27"/>
        <end position="273"/>
    </location>
</feature>
<dbReference type="InterPro" id="IPR018698">
    <property type="entry name" value="VWA-like_dom"/>
</dbReference>
<organism evidence="4 5">
    <name type="scientific">Vibrio phage JA-1</name>
    <dbReference type="NCBI Taxonomy" id="1283071"/>
    <lineage>
        <taxon>Viruses</taxon>
        <taxon>Duplodnaviria</taxon>
        <taxon>Heunggongvirae</taxon>
        <taxon>Uroviricota</taxon>
        <taxon>Caudoviricetes</taxon>
        <taxon>Schitoviridae</taxon>
        <taxon>Pacinivirus</taxon>
        <taxon>Pacinivirus VCO139</taxon>
    </lineage>
</organism>
<feature type="domain" description="VWA-like" evidence="2">
    <location>
        <begin position="283"/>
        <end position="408"/>
    </location>
</feature>
<dbReference type="EMBL" id="KC438282">
    <property type="protein sequence ID" value="AGI61789.1"/>
    <property type="molecule type" value="Genomic_DNA"/>
</dbReference>
<dbReference type="RefSeq" id="YP_008126799.1">
    <property type="nucleotide sequence ID" value="NC_021540.1"/>
</dbReference>
<name>R9R4B3_9CAUD</name>
<accession>R9R4B3</accession>
<proteinExistence type="predicted"/>
<protein>
    <submittedName>
        <fullName evidence="4">Metallopeptidase domain protein</fullName>
    </submittedName>
</protein>
<dbReference type="GeneID" id="16194956"/>
<dbReference type="KEGG" id="vg:16194956"/>